<dbReference type="RefSeq" id="WP_148808467.1">
    <property type="nucleotide sequence ID" value="NZ_CP042243.1"/>
</dbReference>
<evidence type="ECO:0000313" key="9">
    <source>
        <dbReference type="EMBL" id="QEK11372.1"/>
    </source>
</evidence>
<comment type="catalytic activity">
    <reaction evidence="7">
        <text>L-lysyl-[lipoyl-carrier protein] + (R)-lipoate + ATP = N(6)-[(R)-lipoyl]-L-lysyl-[lipoyl-carrier protein] + AMP + diphosphate + H(+)</text>
        <dbReference type="Rhea" id="RHEA:49288"/>
        <dbReference type="Rhea" id="RHEA-COMP:10500"/>
        <dbReference type="Rhea" id="RHEA-COMP:10502"/>
        <dbReference type="ChEBI" id="CHEBI:15378"/>
        <dbReference type="ChEBI" id="CHEBI:29969"/>
        <dbReference type="ChEBI" id="CHEBI:30616"/>
        <dbReference type="ChEBI" id="CHEBI:33019"/>
        <dbReference type="ChEBI" id="CHEBI:83088"/>
        <dbReference type="ChEBI" id="CHEBI:83099"/>
        <dbReference type="ChEBI" id="CHEBI:456215"/>
        <dbReference type="EC" id="6.3.1.20"/>
    </reaction>
</comment>
<dbReference type="PANTHER" id="PTHR12561">
    <property type="entry name" value="LIPOATE-PROTEIN LIGASE"/>
    <property type="match status" value="1"/>
</dbReference>
<evidence type="ECO:0000256" key="3">
    <source>
        <dbReference type="ARBA" id="ARBA00012367"/>
    </source>
</evidence>
<dbReference type="GO" id="GO:0005737">
    <property type="term" value="C:cytoplasm"/>
    <property type="evidence" value="ECO:0007669"/>
    <property type="project" value="TreeGrafter"/>
</dbReference>
<dbReference type="PANTHER" id="PTHR12561:SF3">
    <property type="entry name" value="LIPOYLTRANSFERASE 1, MITOCHONDRIAL"/>
    <property type="match status" value="1"/>
</dbReference>
<dbReference type="PROSITE" id="PS51733">
    <property type="entry name" value="BPL_LPL_CATALYTIC"/>
    <property type="match status" value="1"/>
</dbReference>
<dbReference type="GO" id="GO:0016979">
    <property type="term" value="F:lipoate-protein ligase activity"/>
    <property type="evidence" value="ECO:0007669"/>
    <property type="project" value="UniProtKB-EC"/>
</dbReference>
<dbReference type="InterPro" id="IPR004562">
    <property type="entry name" value="LipoylTrfase_LipoateP_Ligase"/>
</dbReference>
<dbReference type="SUPFAM" id="SSF55681">
    <property type="entry name" value="Class II aaRS and biotin synthetases"/>
    <property type="match status" value="1"/>
</dbReference>
<feature type="domain" description="BPL/LPL catalytic" evidence="8">
    <location>
        <begin position="33"/>
        <end position="216"/>
    </location>
</feature>
<dbReference type="InterPro" id="IPR045864">
    <property type="entry name" value="aa-tRNA-synth_II/BPL/LPL"/>
</dbReference>
<dbReference type="GO" id="GO:0017118">
    <property type="term" value="F:lipoyltransferase activity"/>
    <property type="evidence" value="ECO:0007669"/>
    <property type="project" value="TreeGrafter"/>
</dbReference>
<evidence type="ECO:0000256" key="2">
    <source>
        <dbReference type="ARBA" id="ARBA00005124"/>
    </source>
</evidence>
<dbReference type="EMBL" id="CP042243">
    <property type="protein sequence ID" value="QEK11372.1"/>
    <property type="molecule type" value="Genomic_DNA"/>
</dbReference>
<reference evidence="9 10" key="1">
    <citation type="submission" date="2019-07" db="EMBL/GenBank/DDBJ databases">
        <title>Complete genome of Crassaminicella thermophila SY095.</title>
        <authorList>
            <person name="Li X."/>
        </authorList>
    </citation>
    <scope>NUCLEOTIDE SEQUENCE [LARGE SCALE GENOMIC DNA]</scope>
    <source>
        <strain evidence="9 10">SY095</strain>
    </source>
</reference>
<dbReference type="AlphaFoldDB" id="A0A5C0SBT2"/>
<dbReference type="OrthoDB" id="9788148at2"/>
<dbReference type="InterPro" id="IPR004143">
    <property type="entry name" value="BPL_LPL_catalytic"/>
</dbReference>
<dbReference type="Proteomes" id="UP000324646">
    <property type="component" value="Chromosome"/>
</dbReference>
<organism evidence="9 10">
    <name type="scientific">Crassaminicella thermophila</name>
    <dbReference type="NCBI Taxonomy" id="2599308"/>
    <lineage>
        <taxon>Bacteria</taxon>
        <taxon>Bacillati</taxon>
        <taxon>Bacillota</taxon>
        <taxon>Clostridia</taxon>
        <taxon>Eubacteriales</taxon>
        <taxon>Clostridiaceae</taxon>
        <taxon>Crassaminicella</taxon>
    </lineage>
</organism>
<comment type="pathway">
    <text evidence="2">Protein modification; protein lipoylation via exogenous pathway; protein N(6)-(lipoyl)lysine from lipoate: step 1/2.</text>
</comment>
<dbReference type="SUPFAM" id="SSF82649">
    <property type="entry name" value="SufE/NifU"/>
    <property type="match status" value="1"/>
</dbReference>
<dbReference type="InterPro" id="IPR019491">
    <property type="entry name" value="Lipoate_protein_ligase_C"/>
</dbReference>
<evidence type="ECO:0000256" key="1">
    <source>
        <dbReference type="ARBA" id="ARBA00005085"/>
    </source>
</evidence>
<keyword evidence="6" id="KW-0067">ATP-binding</keyword>
<dbReference type="KEGG" id="crs:FQB35_02730"/>
<proteinExistence type="predicted"/>
<dbReference type="UniPathway" id="UPA00537">
    <property type="reaction ID" value="UER00594"/>
</dbReference>
<keyword evidence="10" id="KW-1185">Reference proteome</keyword>
<dbReference type="Pfam" id="PF10437">
    <property type="entry name" value="Lip_prot_lig_C"/>
    <property type="match status" value="1"/>
</dbReference>
<dbReference type="GO" id="GO:0005524">
    <property type="term" value="F:ATP binding"/>
    <property type="evidence" value="ECO:0007669"/>
    <property type="project" value="UniProtKB-KW"/>
</dbReference>
<accession>A0A5C0SBT2</accession>
<name>A0A5C0SBT2_CRATE</name>
<protein>
    <recommendedName>
        <fullName evidence="3">lipoate--protein ligase</fullName>
        <ecNumber evidence="3">6.3.1.20</ecNumber>
    </recommendedName>
</protein>
<evidence type="ECO:0000256" key="5">
    <source>
        <dbReference type="ARBA" id="ARBA00022741"/>
    </source>
</evidence>
<evidence type="ECO:0000259" key="8">
    <source>
        <dbReference type="PROSITE" id="PS51733"/>
    </source>
</evidence>
<evidence type="ECO:0000256" key="6">
    <source>
        <dbReference type="ARBA" id="ARBA00022840"/>
    </source>
</evidence>
<dbReference type="Gene3D" id="3.30.390.50">
    <property type="entry name" value="CO dehydrogenase flavoprotein, C-terminal domain"/>
    <property type="match status" value="1"/>
</dbReference>
<evidence type="ECO:0000313" key="10">
    <source>
        <dbReference type="Proteomes" id="UP000324646"/>
    </source>
</evidence>
<evidence type="ECO:0000256" key="7">
    <source>
        <dbReference type="ARBA" id="ARBA00048037"/>
    </source>
</evidence>
<dbReference type="Gene3D" id="3.30.930.10">
    <property type="entry name" value="Bira Bifunctional Protein, Domain 2"/>
    <property type="match status" value="1"/>
</dbReference>
<dbReference type="GO" id="GO:0009249">
    <property type="term" value="P:protein lipoylation"/>
    <property type="evidence" value="ECO:0007669"/>
    <property type="project" value="InterPro"/>
</dbReference>
<sequence length="333" mass="38199">MLNQDIHTKIIRSLSFDPWFNLALEEHLLNQIQPNEVIFYLWQNKDTVVIGKNQNAWKECRCKRLEEDGGKLARRLSGGGAVFHDLGNLNFTFIMDKNLYDLEKQLKVILNAVKSLGIDAKFSGRNDLTAKGKKFSGNAFYFREHSAYHHGTILINTDLMKLTNYLQVSKEKIASKGIDSVSSRVINLMDLQNNLTIDQMLQSLKQSFVDIYGGTTNEIQVDRDNYNIKDLYDKYASWEWRYGEAPKFDIVFENRFPWGGIQMGLSLKNGHITSAKIYSDAMNSKLIQKIASSLIGLPFDMNAILDTIKNIDTKDPIIITDIQNWLFQKSKQL</sequence>
<gene>
    <name evidence="9" type="ORF">FQB35_02730</name>
</gene>
<evidence type="ECO:0000256" key="4">
    <source>
        <dbReference type="ARBA" id="ARBA00022598"/>
    </source>
</evidence>
<dbReference type="NCBIfam" id="TIGR00545">
    <property type="entry name" value="lipoyltrans"/>
    <property type="match status" value="1"/>
</dbReference>
<keyword evidence="4 9" id="KW-0436">Ligase</keyword>
<comment type="pathway">
    <text evidence="1">Protein modification; protein lipoylation via exogenous pathway; protein N(6)-(lipoyl)lysine from lipoate: step 2/2.</text>
</comment>
<dbReference type="Pfam" id="PF21948">
    <property type="entry name" value="LplA-B_cat"/>
    <property type="match status" value="1"/>
</dbReference>
<dbReference type="CDD" id="cd16443">
    <property type="entry name" value="LplA"/>
    <property type="match status" value="1"/>
</dbReference>
<dbReference type="EC" id="6.3.1.20" evidence="3"/>
<keyword evidence="5" id="KW-0547">Nucleotide-binding</keyword>